<dbReference type="Pfam" id="PF08501">
    <property type="entry name" value="Shikimate_dh_N"/>
    <property type="match status" value="1"/>
</dbReference>
<keyword evidence="3" id="KW-0057">Aromatic amino acid biosynthesis</keyword>
<name>A0A1M6RW49_9BACT</name>
<dbReference type="SUPFAM" id="SSF51735">
    <property type="entry name" value="NAD(P)-binding Rossmann-fold domains"/>
    <property type="match status" value="2"/>
</dbReference>
<proteinExistence type="predicted"/>
<dbReference type="Gene3D" id="3.40.50.720">
    <property type="entry name" value="NAD(P)-binding Rossmann-like Domain"/>
    <property type="match status" value="2"/>
</dbReference>
<dbReference type="OrthoDB" id="9792692at2"/>
<gene>
    <name evidence="5" type="ORF">SAMN02745216_03325</name>
</gene>
<sequence>MAQVTDLIENKGLDLDATEMYAAILGESPSKGAKSPSLWNAAFDGLNISGFMHPMDVIPEKLEQVAAALKADKRYMGGAVTMPYKITLIPFLDRLEPEAEVIGAVNGIYREGDDLVGTNTDGAGAIHCLKADYGEDLAGKAVLLIGTGGAGYAVAAYVARAIGAGGSLYLANRSPEPAEKLAGKLSVQCKTKAVPFPLEAGSFGDVDIVINCSSLGFESSKRDRRGAYSHLHFTPLGPVEDSLRVPLGENVQARFLEAAKEAVSVNFAASASCLADMGKAYVMDIIYQPRETLMLWLAKSLGLRTQNGAAMNLEQAVIAFDKATAAAGLREADAAPVRELMGKVW</sequence>
<dbReference type="InterPro" id="IPR036291">
    <property type="entry name" value="NAD(P)-bd_dom_sf"/>
</dbReference>
<dbReference type="InterPro" id="IPR046346">
    <property type="entry name" value="Aminoacid_DH-like_N_sf"/>
</dbReference>
<reference evidence="6" key="1">
    <citation type="submission" date="2016-11" db="EMBL/GenBank/DDBJ databases">
        <authorList>
            <person name="Varghese N."/>
            <person name="Submissions S."/>
        </authorList>
    </citation>
    <scope>NUCLEOTIDE SEQUENCE [LARGE SCALE GENOMIC DNA]</scope>
    <source>
        <strain evidence="6">DSM 16219</strain>
    </source>
</reference>
<comment type="pathway">
    <text evidence="1">Metabolic intermediate biosynthesis; chorismate biosynthesis; chorismate from D-erythrose 4-phosphate and phosphoenolpyruvate: step 4/7.</text>
</comment>
<accession>A0A1M6RW49</accession>
<dbReference type="EMBL" id="FQZU01000023">
    <property type="protein sequence ID" value="SHK36713.1"/>
    <property type="molecule type" value="Genomic_DNA"/>
</dbReference>
<dbReference type="InterPro" id="IPR013708">
    <property type="entry name" value="Shikimate_DH-bd_N"/>
</dbReference>
<dbReference type="GO" id="GO:0050661">
    <property type="term" value="F:NADP binding"/>
    <property type="evidence" value="ECO:0007669"/>
    <property type="project" value="TreeGrafter"/>
</dbReference>
<dbReference type="GO" id="GO:0004764">
    <property type="term" value="F:shikimate 3-dehydrogenase (NADP+) activity"/>
    <property type="evidence" value="ECO:0007669"/>
    <property type="project" value="InterPro"/>
</dbReference>
<dbReference type="Proteomes" id="UP000183994">
    <property type="component" value="Unassembled WGS sequence"/>
</dbReference>
<evidence type="ECO:0000259" key="4">
    <source>
        <dbReference type="Pfam" id="PF08501"/>
    </source>
</evidence>
<keyword evidence="3" id="KW-0028">Amino-acid biosynthesis</keyword>
<dbReference type="GO" id="GO:0005829">
    <property type="term" value="C:cytosol"/>
    <property type="evidence" value="ECO:0007669"/>
    <property type="project" value="TreeGrafter"/>
</dbReference>
<keyword evidence="6" id="KW-1185">Reference proteome</keyword>
<dbReference type="AlphaFoldDB" id="A0A1M6RW49"/>
<dbReference type="GO" id="GO:0009423">
    <property type="term" value="P:chorismate biosynthetic process"/>
    <property type="evidence" value="ECO:0007669"/>
    <property type="project" value="TreeGrafter"/>
</dbReference>
<evidence type="ECO:0000313" key="5">
    <source>
        <dbReference type="EMBL" id="SHK36713.1"/>
    </source>
</evidence>
<evidence type="ECO:0000313" key="6">
    <source>
        <dbReference type="Proteomes" id="UP000183994"/>
    </source>
</evidence>
<dbReference type="GO" id="GO:0009073">
    <property type="term" value="P:aromatic amino acid family biosynthetic process"/>
    <property type="evidence" value="ECO:0007669"/>
    <property type="project" value="UniProtKB-KW"/>
</dbReference>
<dbReference type="GO" id="GO:0019632">
    <property type="term" value="P:shikimate metabolic process"/>
    <property type="evidence" value="ECO:0007669"/>
    <property type="project" value="TreeGrafter"/>
</dbReference>
<dbReference type="PANTHER" id="PTHR21089">
    <property type="entry name" value="SHIKIMATE DEHYDROGENASE"/>
    <property type="match status" value="1"/>
</dbReference>
<organism evidence="5 6">
    <name type="scientific">Desulfatibacillum alkenivorans DSM 16219</name>
    <dbReference type="NCBI Taxonomy" id="1121393"/>
    <lineage>
        <taxon>Bacteria</taxon>
        <taxon>Pseudomonadati</taxon>
        <taxon>Thermodesulfobacteriota</taxon>
        <taxon>Desulfobacteria</taxon>
        <taxon>Desulfobacterales</taxon>
        <taxon>Desulfatibacillaceae</taxon>
        <taxon>Desulfatibacillum</taxon>
    </lineage>
</organism>
<dbReference type="Gene3D" id="3.40.50.10860">
    <property type="entry name" value="Leucine Dehydrogenase, chain A, domain 1"/>
    <property type="match status" value="1"/>
</dbReference>
<dbReference type="PANTHER" id="PTHR21089:SF1">
    <property type="entry name" value="BIFUNCTIONAL 3-DEHYDROQUINATE DEHYDRATASE_SHIKIMATE DEHYDROGENASE, CHLOROPLASTIC"/>
    <property type="match status" value="1"/>
</dbReference>
<dbReference type="InterPro" id="IPR022893">
    <property type="entry name" value="Shikimate_DH_fam"/>
</dbReference>
<keyword evidence="2" id="KW-0560">Oxidoreductase</keyword>
<evidence type="ECO:0000256" key="3">
    <source>
        <dbReference type="ARBA" id="ARBA00023141"/>
    </source>
</evidence>
<dbReference type="SUPFAM" id="SSF53223">
    <property type="entry name" value="Aminoacid dehydrogenase-like, N-terminal domain"/>
    <property type="match status" value="1"/>
</dbReference>
<dbReference type="STRING" id="1121393.SAMN02745216_03325"/>
<protein>
    <submittedName>
        <fullName evidence="5">Shikimate dehydrogenase substrate binding domain-containing protein</fullName>
    </submittedName>
</protein>
<feature type="domain" description="Shikimate dehydrogenase substrate binding N-terminal" evidence="4">
    <location>
        <begin position="31"/>
        <end position="108"/>
    </location>
</feature>
<dbReference type="RefSeq" id="WP_083611095.1">
    <property type="nucleotide sequence ID" value="NZ_FQZU01000023.1"/>
</dbReference>
<evidence type="ECO:0000256" key="2">
    <source>
        <dbReference type="ARBA" id="ARBA00023002"/>
    </source>
</evidence>
<evidence type="ECO:0000256" key="1">
    <source>
        <dbReference type="ARBA" id="ARBA00004871"/>
    </source>
</evidence>